<dbReference type="EMBL" id="JARIHO010000004">
    <property type="protein sequence ID" value="KAJ7362543.1"/>
    <property type="molecule type" value="Genomic_DNA"/>
</dbReference>
<proteinExistence type="predicted"/>
<keyword evidence="3" id="KW-1185">Reference proteome</keyword>
<evidence type="ECO:0000313" key="3">
    <source>
        <dbReference type="Proteomes" id="UP001218218"/>
    </source>
</evidence>
<organism evidence="2 3">
    <name type="scientific">Mycena albidolilacea</name>
    <dbReference type="NCBI Taxonomy" id="1033008"/>
    <lineage>
        <taxon>Eukaryota</taxon>
        <taxon>Fungi</taxon>
        <taxon>Dikarya</taxon>
        <taxon>Basidiomycota</taxon>
        <taxon>Agaricomycotina</taxon>
        <taxon>Agaricomycetes</taxon>
        <taxon>Agaricomycetidae</taxon>
        <taxon>Agaricales</taxon>
        <taxon>Marasmiineae</taxon>
        <taxon>Mycenaceae</taxon>
        <taxon>Mycena</taxon>
    </lineage>
</organism>
<sequence>MHPYTQGGWRNPVNPNAPGSSSRPPQPSIFGALPDPFRSRSRATPNPTLISFTFGSFQPNILNCTVTGAPQSRVYFRIMTDTPTVGYTVFLDAANQPITIIDWRSEHPIVEVRGILSKRRTADCLPLGTGPSSRFVAVLGKHFVWVPGGDYIFLYSAGVGRPQVYAQVSRGEGAVTLELTAEAIQIGLLEICVTATFLLQCGRNID</sequence>
<reference evidence="2" key="1">
    <citation type="submission" date="2023-03" db="EMBL/GenBank/DDBJ databases">
        <title>Massive genome expansion in bonnet fungi (Mycena s.s.) driven by repeated elements and novel gene families across ecological guilds.</title>
        <authorList>
            <consortium name="Lawrence Berkeley National Laboratory"/>
            <person name="Harder C.B."/>
            <person name="Miyauchi S."/>
            <person name="Viragh M."/>
            <person name="Kuo A."/>
            <person name="Thoen E."/>
            <person name="Andreopoulos B."/>
            <person name="Lu D."/>
            <person name="Skrede I."/>
            <person name="Drula E."/>
            <person name="Henrissat B."/>
            <person name="Morin E."/>
            <person name="Kohler A."/>
            <person name="Barry K."/>
            <person name="LaButti K."/>
            <person name="Morin E."/>
            <person name="Salamov A."/>
            <person name="Lipzen A."/>
            <person name="Mereny Z."/>
            <person name="Hegedus B."/>
            <person name="Baldrian P."/>
            <person name="Stursova M."/>
            <person name="Weitz H."/>
            <person name="Taylor A."/>
            <person name="Grigoriev I.V."/>
            <person name="Nagy L.G."/>
            <person name="Martin F."/>
            <person name="Kauserud H."/>
        </authorList>
    </citation>
    <scope>NUCLEOTIDE SEQUENCE</scope>
    <source>
        <strain evidence="2">CBHHK002</strain>
    </source>
</reference>
<accession>A0AAD7AMG8</accession>
<evidence type="ECO:0000256" key="1">
    <source>
        <dbReference type="SAM" id="MobiDB-lite"/>
    </source>
</evidence>
<comment type="caution">
    <text evidence="2">The sequence shown here is derived from an EMBL/GenBank/DDBJ whole genome shotgun (WGS) entry which is preliminary data.</text>
</comment>
<feature type="non-terminal residue" evidence="2">
    <location>
        <position position="1"/>
    </location>
</feature>
<gene>
    <name evidence="2" type="ORF">DFH08DRAFT_1024805</name>
</gene>
<name>A0AAD7AMG8_9AGAR</name>
<evidence type="ECO:0000313" key="2">
    <source>
        <dbReference type="EMBL" id="KAJ7362543.1"/>
    </source>
</evidence>
<protein>
    <submittedName>
        <fullName evidence="2">Uncharacterized protein</fullName>
    </submittedName>
</protein>
<dbReference type="AlphaFoldDB" id="A0AAD7AMG8"/>
<feature type="region of interest" description="Disordered" evidence="1">
    <location>
        <begin position="1"/>
        <end position="37"/>
    </location>
</feature>
<feature type="compositionally biased region" description="Polar residues" evidence="1">
    <location>
        <begin position="13"/>
        <end position="23"/>
    </location>
</feature>
<dbReference type="Proteomes" id="UP001218218">
    <property type="component" value="Unassembled WGS sequence"/>
</dbReference>